<evidence type="ECO:0000313" key="3">
    <source>
        <dbReference type="Proteomes" id="UP000007882"/>
    </source>
</evidence>
<dbReference type="STRING" id="512565.AMIS_43350"/>
<proteinExistence type="predicted"/>
<reference evidence="2 3" key="1">
    <citation type="submission" date="2012-02" db="EMBL/GenBank/DDBJ databases">
        <title>Complete genome sequence of Actinoplanes missouriensis 431 (= NBRC 102363).</title>
        <authorList>
            <person name="Ohnishi Y."/>
            <person name="Ishikawa J."/>
            <person name="Sekine M."/>
            <person name="Hosoyama A."/>
            <person name="Harada T."/>
            <person name="Narita H."/>
            <person name="Hata T."/>
            <person name="Konno Y."/>
            <person name="Tutikane K."/>
            <person name="Fujita N."/>
            <person name="Horinouchi S."/>
            <person name="Hayakawa M."/>
        </authorList>
    </citation>
    <scope>NUCLEOTIDE SEQUENCE [LARGE SCALE GENOMIC DNA]</scope>
    <source>
        <strain evidence="3">ATCC 14538 / DSM 43046 / CBS 188.64 / JCM 3121 / NBRC 102363 / NCIMB 12654 / NRRL B-3342 / UNCC 431</strain>
    </source>
</reference>
<protein>
    <recommendedName>
        <fullName evidence="1">ANTAR domain-containing protein</fullName>
    </recommendedName>
</protein>
<dbReference type="HOGENOM" id="CLU_074354_4_0_11"/>
<name>I0H968_ACTM4</name>
<dbReference type="eggNOG" id="COG2203">
    <property type="taxonomic scope" value="Bacteria"/>
</dbReference>
<gene>
    <name evidence="2" type="ordered locus">AMIS_43350</name>
</gene>
<keyword evidence="3" id="KW-1185">Reference proteome</keyword>
<evidence type="ECO:0000313" key="2">
    <source>
        <dbReference type="EMBL" id="BAL89555.1"/>
    </source>
</evidence>
<accession>I0H968</accession>
<evidence type="ECO:0000259" key="1">
    <source>
        <dbReference type="SMART" id="SM01012"/>
    </source>
</evidence>
<dbReference type="EMBL" id="AP012319">
    <property type="protein sequence ID" value="BAL89555.1"/>
    <property type="molecule type" value="Genomic_DNA"/>
</dbReference>
<dbReference type="AlphaFoldDB" id="I0H968"/>
<dbReference type="SMART" id="SM01012">
    <property type="entry name" value="ANTAR"/>
    <property type="match status" value="1"/>
</dbReference>
<feature type="domain" description="ANTAR" evidence="1">
    <location>
        <begin position="168"/>
        <end position="219"/>
    </location>
</feature>
<dbReference type="Proteomes" id="UP000007882">
    <property type="component" value="Chromosome"/>
</dbReference>
<dbReference type="InterPro" id="IPR005561">
    <property type="entry name" value="ANTAR"/>
</dbReference>
<dbReference type="RefSeq" id="WP_014444449.1">
    <property type="nucleotide sequence ID" value="NC_017093.1"/>
</dbReference>
<dbReference type="OrthoDB" id="3294302at2"/>
<sequence>MTSRSVGTRQPLAEAIVALAETPDDVPDVHERLERVSQFAADRIGAVDYAAVSERPGDGSCTVAMSGELAAAVSGASAAPGTPDEQPVATTMTWPNFRHEAAGMGLSIVSVPLFTGSGAARATLDLYGHDAAAMAPLTVGICAAYDPDLPSPVDKAELRPLDDGGEELIAGFAEALSVRATIQLALALIGGPEEDAYLTLRLDAAQQGISLSDAASAVISSRLLPA</sequence>
<dbReference type="GO" id="GO:0003723">
    <property type="term" value="F:RNA binding"/>
    <property type="evidence" value="ECO:0007669"/>
    <property type="project" value="InterPro"/>
</dbReference>
<organism evidence="2 3">
    <name type="scientific">Actinoplanes missouriensis (strain ATCC 14538 / DSM 43046 / CBS 188.64 / JCM 3121 / NBRC 102363 / NCIMB 12654 / NRRL B-3342 / UNCC 431)</name>
    <dbReference type="NCBI Taxonomy" id="512565"/>
    <lineage>
        <taxon>Bacteria</taxon>
        <taxon>Bacillati</taxon>
        <taxon>Actinomycetota</taxon>
        <taxon>Actinomycetes</taxon>
        <taxon>Micromonosporales</taxon>
        <taxon>Micromonosporaceae</taxon>
        <taxon>Actinoplanes</taxon>
    </lineage>
</organism>
<dbReference type="PATRIC" id="fig|512565.3.peg.4320"/>
<dbReference type="KEGG" id="ams:AMIS_43350"/>